<dbReference type="Pfam" id="PF09336">
    <property type="entry name" value="Vps4_C"/>
    <property type="match status" value="1"/>
</dbReference>
<keyword evidence="2" id="KW-0067">ATP-binding</keyword>
<evidence type="ECO:0000256" key="1">
    <source>
        <dbReference type="ARBA" id="ARBA00022741"/>
    </source>
</evidence>
<keyword evidence="1" id="KW-0547">Nucleotide-binding</keyword>
<evidence type="ECO:0000259" key="3">
    <source>
        <dbReference type="Pfam" id="PF09336"/>
    </source>
</evidence>
<evidence type="ECO:0000256" key="2">
    <source>
        <dbReference type="ARBA" id="ARBA00022840"/>
    </source>
</evidence>
<evidence type="ECO:0000313" key="5">
    <source>
        <dbReference type="Proteomes" id="UP001597371"/>
    </source>
</evidence>
<gene>
    <name evidence="4" type="ORF">ACFSKQ_09870</name>
</gene>
<dbReference type="Proteomes" id="UP001597371">
    <property type="component" value="Unassembled WGS sequence"/>
</dbReference>
<comment type="caution">
    <text evidence="4">The sequence shown here is derived from an EMBL/GenBank/DDBJ whole genome shotgun (WGS) entry which is preliminary data.</text>
</comment>
<name>A0ABW5CP57_9HYPH</name>
<sequence length="65" mass="7246">MVKDALFDIAATVSRLARPDVKPKDIIKAVRKEHPSASKKDVVRAAFYALALRNDDPEQATRFGH</sequence>
<protein>
    <recommendedName>
        <fullName evidence="3">Spastin/Vps4 C-terminal domain-containing protein</fullName>
    </recommendedName>
</protein>
<dbReference type="EMBL" id="JBHUIJ010000012">
    <property type="protein sequence ID" value="MFD2237767.1"/>
    <property type="molecule type" value="Genomic_DNA"/>
</dbReference>
<organism evidence="4 5">
    <name type="scientific">Aureimonas populi</name>
    <dbReference type="NCBI Taxonomy" id="1701758"/>
    <lineage>
        <taxon>Bacteria</taxon>
        <taxon>Pseudomonadati</taxon>
        <taxon>Pseudomonadota</taxon>
        <taxon>Alphaproteobacteria</taxon>
        <taxon>Hyphomicrobiales</taxon>
        <taxon>Aurantimonadaceae</taxon>
        <taxon>Aureimonas</taxon>
    </lineage>
</organism>
<proteinExistence type="predicted"/>
<evidence type="ECO:0000313" key="4">
    <source>
        <dbReference type="EMBL" id="MFD2237767.1"/>
    </source>
</evidence>
<dbReference type="RefSeq" id="WP_209736383.1">
    <property type="nucleotide sequence ID" value="NZ_CP072611.1"/>
</dbReference>
<accession>A0ABW5CP57</accession>
<reference evidence="5" key="1">
    <citation type="journal article" date="2019" name="Int. J. Syst. Evol. Microbiol.">
        <title>The Global Catalogue of Microorganisms (GCM) 10K type strain sequencing project: providing services to taxonomists for standard genome sequencing and annotation.</title>
        <authorList>
            <consortium name="The Broad Institute Genomics Platform"/>
            <consortium name="The Broad Institute Genome Sequencing Center for Infectious Disease"/>
            <person name="Wu L."/>
            <person name="Ma J."/>
        </authorList>
    </citation>
    <scope>NUCLEOTIDE SEQUENCE [LARGE SCALE GENOMIC DNA]</scope>
    <source>
        <strain evidence="5">ZS-35-S2</strain>
    </source>
</reference>
<dbReference type="InterPro" id="IPR015415">
    <property type="entry name" value="Spast_Vps4_C"/>
</dbReference>
<feature type="domain" description="Spastin/Vps4 C-terminal" evidence="3">
    <location>
        <begin position="14"/>
        <end position="45"/>
    </location>
</feature>
<keyword evidence="5" id="KW-1185">Reference proteome</keyword>